<reference evidence="1 2" key="1">
    <citation type="submission" date="2021-06" db="EMBL/GenBank/DDBJ databases">
        <authorList>
            <person name="Kallberg Y."/>
            <person name="Tangrot J."/>
            <person name="Rosling A."/>
        </authorList>
    </citation>
    <scope>NUCLEOTIDE SEQUENCE [LARGE SCALE GENOMIC DNA]</scope>
    <source>
        <strain evidence="1 2">120-4 pot B 10/14</strain>
    </source>
</reference>
<accession>A0ABN7X159</accession>
<name>A0ABN7X159_GIGMA</name>
<keyword evidence="2" id="KW-1185">Reference proteome</keyword>
<evidence type="ECO:0000313" key="2">
    <source>
        <dbReference type="Proteomes" id="UP000789901"/>
    </source>
</evidence>
<sequence>MVNLLELVERVTRRLCGAKYSTINLVYPYMELLKKRFAPSSEKTVDNYLDLIYGDEAE</sequence>
<feature type="non-terminal residue" evidence="1">
    <location>
        <position position="58"/>
    </location>
</feature>
<comment type="caution">
    <text evidence="1">The sequence shown here is derived from an EMBL/GenBank/DDBJ whole genome shotgun (WGS) entry which is preliminary data.</text>
</comment>
<proteinExistence type="predicted"/>
<dbReference type="Proteomes" id="UP000789901">
    <property type="component" value="Unassembled WGS sequence"/>
</dbReference>
<organism evidence="1 2">
    <name type="scientific">Gigaspora margarita</name>
    <dbReference type="NCBI Taxonomy" id="4874"/>
    <lineage>
        <taxon>Eukaryota</taxon>
        <taxon>Fungi</taxon>
        <taxon>Fungi incertae sedis</taxon>
        <taxon>Mucoromycota</taxon>
        <taxon>Glomeromycotina</taxon>
        <taxon>Glomeromycetes</taxon>
        <taxon>Diversisporales</taxon>
        <taxon>Gigasporaceae</taxon>
        <taxon>Gigaspora</taxon>
    </lineage>
</organism>
<protein>
    <submittedName>
        <fullName evidence="1">45076_t:CDS:1</fullName>
    </submittedName>
</protein>
<evidence type="ECO:0000313" key="1">
    <source>
        <dbReference type="EMBL" id="CAG8845262.1"/>
    </source>
</evidence>
<gene>
    <name evidence="1" type="ORF">GMARGA_LOCUS37541</name>
</gene>
<dbReference type="EMBL" id="CAJVQB010078833">
    <property type="protein sequence ID" value="CAG8845262.1"/>
    <property type="molecule type" value="Genomic_DNA"/>
</dbReference>